<sequence>MNCKLCQSVSNKIFSGKILNKYEIDYFQCQHCSFIQAEEAFWLEESYSSVIAITDVGLVSRNLSFQNISFWIIKKYFDYKGKFIDFAGGYGLFVRLMRDKGLNFFRQDLYCENIFAQYFDVTNQTCKEKFEVLTAFEVFEHLSNPIEEIEKMFEYSNNILFSTELQPRTKMQSVNDWRYFALETGQHISFYNIKSLEIIAEKFNCYFYSNAANLHILTKYELPTNPFEEWEKFNKKTFLVKILYKLIRYIENMMGKEKKEFYLESLRDKDYYAVIEKIKEM</sequence>
<dbReference type="RefSeq" id="WP_188221571.1">
    <property type="nucleotide sequence ID" value="NZ_NASZ01000032.1"/>
</dbReference>
<gene>
    <name evidence="1" type="ORF">B6A10_15420</name>
</gene>
<evidence type="ECO:0000313" key="1">
    <source>
        <dbReference type="EMBL" id="MBD0726562.1"/>
    </source>
</evidence>
<evidence type="ECO:0000313" key="2">
    <source>
        <dbReference type="Proteomes" id="UP000661715"/>
    </source>
</evidence>
<keyword evidence="2" id="KW-1185">Reference proteome</keyword>
<evidence type="ECO:0008006" key="3">
    <source>
        <dbReference type="Google" id="ProtNLM"/>
    </source>
</evidence>
<dbReference type="Proteomes" id="UP000661715">
    <property type="component" value="Unassembled WGS sequence"/>
</dbReference>
<reference evidence="1 2" key="1">
    <citation type="journal article" date="2020" name="Microbiol. Res.">
        <title>Flavobacterium pokkalii sp. nov., a novel plant growth promoting native rhizobacteria isolated from pokkali rice grown in coastal saline affected agricultural regions of southern India, Kerala.</title>
        <authorList>
            <person name="Menon R.R."/>
            <person name="Kumari S."/>
            <person name="Viver T."/>
            <person name="Rameshkumar N."/>
        </authorList>
    </citation>
    <scope>NUCLEOTIDE SEQUENCE [LARGE SCALE GENOMIC DNA]</scope>
    <source>
        <strain evidence="1 2">L1I52</strain>
    </source>
</reference>
<name>A0ABR7UWC1_9FLAO</name>
<dbReference type="Gene3D" id="3.40.50.150">
    <property type="entry name" value="Vaccinia Virus protein VP39"/>
    <property type="match status" value="1"/>
</dbReference>
<comment type="caution">
    <text evidence="1">The sequence shown here is derived from an EMBL/GenBank/DDBJ whole genome shotgun (WGS) entry which is preliminary data.</text>
</comment>
<dbReference type="EMBL" id="NASZ01000032">
    <property type="protein sequence ID" value="MBD0726562.1"/>
    <property type="molecule type" value="Genomic_DNA"/>
</dbReference>
<organism evidence="1 2">
    <name type="scientific">Flavobacterium pokkalii</name>
    <dbReference type="NCBI Taxonomy" id="1940408"/>
    <lineage>
        <taxon>Bacteria</taxon>
        <taxon>Pseudomonadati</taxon>
        <taxon>Bacteroidota</taxon>
        <taxon>Flavobacteriia</taxon>
        <taxon>Flavobacteriales</taxon>
        <taxon>Flavobacteriaceae</taxon>
        <taxon>Flavobacterium</taxon>
    </lineage>
</organism>
<proteinExistence type="predicted"/>
<dbReference type="Pfam" id="PF13489">
    <property type="entry name" value="Methyltransf_23"/>
    <property type="match status" value="1"/>
</dbReference>
<dbReference type="InterPro" id="IPR029063">
    <property type="entry name" value="SAM-dependent_MTases_sf"/>
</dbReference>
<protein>
    <recommendedName>
        <fullName evidence="3">Methyltransferase domain-containing protein</fullName>
    </recommendedName>
</protein>
<dbReference type="SUPFAM" id="SSF53335">
    <property type="entry name" value="S-adenosyl-L-methionine-dependent methyltransferases"/>
    <property type="match status" value="1"/>
</dbReference>
<accession>A0ABR7UWC1</accession>